<dbReference type="PANTHER" id="PTHR31689">
    <property type="entry name" value="DIAMINOPIMELATE EPIMERASE, CHLOROPLASTIC"/>
    <property type="match status" value="1"/>
</dbReference>
<dbReference type="PANTHER" id="PTHR31689:SF0">
    <property type="entry name" value="DIAMINOPIMELATE EPIMERASE"/>
    <property type="match status" value="1"/>
</dbReference>
<accession>A0AAU7QKE5</accession>
<evidence type="ECO:0000256" key="5">
    <source>
        <dbReference type="ARBA" id="ARBA00022605"/>
    </source>
</evidence>
<feature type="binding site" evidence="9">
    <location>
        <begin position="211"/>
        <end position="212"/>
    </location>
    <ligand>
        <name>substrate</name>
    </ligand>
</feature>
<comment type="similarity">
    <text evidence="2 9">Belongs to the diaminopimelate epimerase family.</text>
</comment>
<dbReference type="PROSITE" id="PS01326">
    <property type="entry name" value="DAP_EPIMERASE"/>
    <property type="match status" value="1"/>
</dbReference>
<sequence>MQLRFSKMHGIGNDFVVLDCRQHPFPLNPEQIRALGDRHVGVGFDQLLSVEPARDPSCAFYYGIWNADGSPSGQCGNGVRCVAAWLHRAGALALGEQVMIESPSGPVTVRLLDAHEVTVDMGEPMFEPARIPLSAEARVDRYEILAGDRSVEFGAVSMGNPHAVVSVADLADPALEQLGPLLTSHPRFAEGANAGFVLQLDRTQLRLRVHERGAGWTRACGTGACAAMAVLHQRGEVGDSVSVELPGGKLRIDWAGPGHPLWMTGPAAFVFEGEWPVPAVDGDRGG</sequence>
<dbReference type="GO" id="GO:0009089">
    <property type="term" value="P:lysine biosynthetic process via diaminopimelate"/>
    <property type="evidence" value="ECO:0007669"/>
    <property type="project" value="UniProtKB-UniRule"/>
</dbReference>
<evidence type="ECO:0000256" key="2">
    <source>
        <dbReference type="ARBA" id="ARBA00010219"/>
    </source>
</evidence>
<comment type="subunit">
    <text evidence="9">Homodimer.</text>
</comment>
<reference evidence="11" key="1">
    <citation type="submission" date="2024-06" db="EMBL/GenBank/DDBJ databases">
        <authorList>
            <person name="Sun Y."/>
        </authorList>
    </citation>
    <scope>NUCLEOTIDE SEQUENCE</scope>
    <source>
        <strain evidence="11">IGA1.0</strain>
    </source>
</reference>
<keyword evidence="4 9" id="KW-0963">Cytoplasm</keyword>
<feature type="binding site" evidence="9">
    <location>
        <begin position="221"/>
        <end position="222"/>
    </location>
    <ligand>
        <name>substrate</name>
    </ligand>
</feature>
<evidence type="ECO:0000256" key="10">
    <source>
        <dbReference type="PROSITE-ProRule" id="PRU10125"/>
    </source>
</evidence>
<dbReference type="GO" id="GO:0008837">
    <property type="term" value="F:diaminopimelate epimerase activity"/>
    <property type="evidence" value="ECO:0007669"/>
    <property type="project" value="UniProtKB-UniRule"/>
</dbReference>
<comment type="pathway">
    <text evidence="1 9">Amino-acid biosynthesis; L-lysine biosynthesis via DAP pathway; DL-2,6-diaminopimelate from LL-2,6-diaminopimelate: step 1/1.</text>
</comment>
<feature type="active site" evidence="10">
    <location>
        <position position="75"/>
    </location>
</feature>
<dbReference type="EC" id="5.1.1.7" evidence="3 9"/>
<keyword evidence="7 9" id="KW-0413">Isomerase</keyword>
<evidence type="ECO:0000256" key="8">
    <source>
        <dbReference type="ARBA" id="ARBA00051712"/>
    </source>
</evidence>
<feature type="active site" description="Proton acceptor" evidence="9">
    <location>
        <position position="220"/>
    </location>
</feature>
<feature type="binding site" evidence="9">
    <location>
        <position position="66"/>
    </location>
    <ligand>
        <name>substrate</name>
    </ligand>
</feature>
<feature type="binding site" evidence="9">
    <location>
        <position position="193"/>
    </location>
    <ligand>
        <name>substrate</name>
    </ligand>
</feature>
<dbReference type="InterPro" id="IPR001653">
    <property type="entry name" value="DAP_epimerase_DapF"/>
</dbReference>
<dbReference type="Pfam" id="PF01678">
    <property type="entry name" value="DAP_epimerase"/>
    <property type="match status" value="2"/>
</dbReference>
<dbReference type="GO" id="GO:0005829">
    <property type="term" value="C:cytosol"/>
    <property type="evidence" value="ECO:0007669"/>
    <property type="project" value="TreeGrafter"/>
</dbReference>
<feature type="site" description="Could be important to modulate the pK values of the two catalytic cysteine residues" evidence="9">
    <location>
        <position position="211"/>
    </location>
</feature>
<dbReference type="NCBIfam" id="TIGR00652">
    <property type="entry name" value="DapF"/>
    <property type="match status" value="1"/>
</dbReference>
<feature type="binding site" evidence="9">
    <location>
        <begin position="76"/>
        <end position="77"/>
    </location>
    <ligand>
        <name>substrate</name>
    </ligand>
</feature>
<proteinExistence type="inferred from homology"/>
<keyword evidence="6 9" id="KW-0457">Lysine biosynthesis</keyword>
<evidence type="ECO:0000256" key="7">
    <source>
        <dbReference type="ARBA" id="ARBA00023235"/>
    </source>
</evidence>
<feature type="active site" description="Proton donor" evidence="9">
    <location>
        <position position="75"/>
    </location>
</feature>
<dbReference type="InterPro" id="IPR018510">
    <property type="entry name" value="DAP_epimerase_AS"/>
</dbReference>
<dbReference type="FunFam" id="3.10.310.10:FF:000001">
    <property type="entry name" value="Diaminopimelate epimerase"/>
    <property type="match status" value="1"/>
</dbReference>
<dbReference type="HAMAP" id="MF_00197">
    <property type="entry name" value="DAP_epimerase"/>
    <property type="match status" value="1"/>
</dbReference>
<feature type="binding site" evidence="9">
    <location>
        <position position="46"/>
    </location>
    <ligand>
        <name>substrate</name>
    </ligand>
</feature>
<evidence type="ECO:0000256" key="6">
    <source>
        <dbReference type="ARBA" id="ARBA00023154"/>
    </source>
</evidence>
<gene>
    <name evidence="9 11" type="primary">dapF</name>
    <name evidence="11" type="ORF">ABNK63_16900</name>
</gene>
<dbReference type="Gene3D" id="3.10.310.10">
    <property type="entry name" value="Diaminopimelate Epimerase, Chain A, domain 1"/>
    <property type="match status" value="2"/>
</dbReference>
<evidence type="ECO:0000256" key="9">
    <source>
        <dbReference type="HAMAP-Rule" id="MF_00197"/>
    </source>
</evidence>
<dbReference type="SUPFAM" id="SSF54506">
    <property type="entry name" value="Diaminopimelate epimerase-like"/>
    <property type="match status" value="1"/>
</dbReference>
<protein>
    <recommendedName>
        <fullName evidence="3 9">Diaminopimelate epimerase</fullName>
        <shortName evidence="9">DAP epimerase</shortName>
        <ecNumber evidence="3 9">5.1.1.7</ecNumber>
    </recommendedName>
    <alternativeName>
        <fullName evidence="9">PLP-independent amino acid racemase</fullName>
    </alternativeName>
</protein>
<comment type="catalytic activity">
    <reaction evidence="8 9">
        <text>(2S,6S)-2,6-diaminopimelate = meso-2,6-diaminopimelate</text>
        <dbReference type="Rhea" id="RHEA:15393"/>
        <dbReference type="ChEBI" id="CHEBI:57609"/>
        <dbReference type="ChEBI" id="CHEBI:57791"/>
        <dbReference type="EC" id="5.1.1.7"/>
    </reaction>
</comment>
<keyword evidence="5 9" id="KW-0028">Amino-acid biosynthesis</keyword>
<feature type="site" description="Could be important to modulate the pK values of the two catalytic cysteine residues" evidence="9">
    <location>
        <position position="162"/>
    </location>
</feature>
<feature type="site" description="Important for dimerization" evidence="9">
    <location>
        <position position="271"/>
    </location>
</feature>
<evidence type="ECO:0000256" key="4">
    <source>
        <dbReference type="ARBA" id="ARBA00022490"/>
    </source>
</evidence>
<comment type="function">
    <text evidence="9">Catalyzes the stereoinversion of LL-2,6-diaminopimelate (L,L-DAP) to meso-diaminopimelate (meso-DAP), a precursor of L-lysine and an essential component of the bacterial peptidoglycan.</text>
</comment>
<feature type="binding site" evidence="9">
    <location>
        <position position="160"/>
    </location>
    <ligand>
        <name>substrate</name>
    </ligand>
</feature>
<name>A0AAU7QKE5_9GAMM</name>
<dbReference type="EMBL" id="CP157948">
    <property type="protein sequence ID" value="XBS90041.1"/>
    <property type="molecule type" value="Genomic_DNA"/>
</dbReference>
<comment type="subcellular location">
    <subcellularLocation>
        <location evidence="9">Cytoplasm</location>
    </subcellularLocation>
</comment>
<evidence type="ECO:0000256" key="3">
    <source>
        <dbReference type="ARBA" id="ARBA00013080"/>
    </source>
</evidence>
<organism evidence="11">
    <name type="scientific">Rhodanobacter sp. IGA1.0</name>
    <dbReference type="NCBI Taxonomy" id="3158582"/>
    <lineage>
        <taxon>Bacteria</taxon>
        <taxon>Pseudomonadati</taxon>
        <taxon>Pseudomonadota</taxon>
        <taxon>Gammaproteobacteria</taxon>
        <taxon>Lysobacterales</taxon>
        <taxon>Rhodanobacteraceae</taxon>
        <taxon>Rhodanobacter</taxon>
    </lineage>
</organism>
<evidence type="ECO:0000313" key="11">
    <source>
        <dbReference type="EMBL" id="XBS90041.1"/>
    </source>
</evidence>
<dbReference type="RefSeq" id="WP_007809863.1">
    <property type="nucleotide sequence ID" value="NZ_CP157948.1"/>
</dbReference>
<dbReference type="AlphaFoldDB" id="A0AAU7QKE5"/>
<evidence type="ECO:0000256" key="1">
    <source>
        <dbReference type="ARBA" id="ARBA00005196"/>
    </source>
</evidence>
<feature type="binding site" evidence="9">
    <location>
        <position position="13"/>
    </location>
    <ligand>
        <name>substrate</name>
    </ligand>
</feature>